<protein>
    <submittedName>
        <fullName evidence="1">Uncharacterized protein</fullName>
    </submittedName>
</protein>
<dbReference type="AlphaFoldDB" id="A0AAD4SC72"/>
<name>A0AAD4SC72_9MAGN</name>
<feature type="non-terminal residue" evidence="1">
    <location>
        <position position="131"/>
    </location>
</feature>
<dbReference type="EMBL" id="JAJJMB010012161">
    <property type="protein sequence ID" value="KAI3885072.1"/>
    <property type="molecule type" value="Genomic_DNA"/>
</dbReference>
<sequence length="131" mass="15707">MFWYTKYTESHWEKIEGVVIKYLKCYKMVRVKNELTFEFIRRGETHVLTSTPEKMDVIFGMPRMAGRRNDGTNFMRGRGWRKKPFYIRHFVRSNMVTRPMLKNTIMNLLKRTRIKKKNGKDCSSESEGGKD</sequence>
<proteinExistence type="predicted"/>
<gene>
    <name evidence="1" type="ORF">MKW98_002464</name>
</gene>
<keyword evidence="2" id="KW-1185">Reference proteome</keyword>
<dbReference type="Proteomes" id="UP001202328">
    <property type="component" value="Unassembled WGS sequence"/>
</dbReference>
<organism evidence="1 2">
    <name type="scientific">Papaver atlanticum</name>
    <dbReference type="NCBI Taxonomy" id="357466"/>
    <lineage>
        <taxon>Eukaryota</taxon>
        <taxon>Viridiplantae</taxon>
        <taxon>Streptophyta</taxon>
        <taxon>Embryophyta</taxon>
        <taxon>Tracheophyta</taxon>
        <taxon>Spermatophyta</taxon>
        <taxon>Magnoliopsida</taxon>
        <taxon>Ranunculales</taxon>
        <taxon>Papaveraceae</taxon>
        <taxon>Papaveroideae</taxon>
        <taxon>Papaver</taxon>
    </lineage>
</organism>
<reference evidence="1" key="1">
    <citation type="submission" date="2022-04" db="EMBL/GenBank/DDBJ databases">
        <title>A functionally conserved STORR gene fusion in Papaver species that diverged 16.8 million years ago.</title>
        <authorList>
            <person name="Catania T."/>
        </authorList>
    </citation>
    <scope>NUCLEOTIDE SEQUENCE</scope>
    <source>
        <strain evidence="1">S-188037</strain>
    </source>
</reference>
<evidence type="ECO:0000313" key="2">
    <source>
        <dbReference type="Proteomes" id="UP001202328"/>
    </source>
</evidence>
<comment type="caution">
    <text evidence="1">The sequence shown here is derived from an EMBL/GenBank/DDBJ whole genome shotgun (WGS) entry which is preliminary data.</text>
</comment>
<evidence type="ECO:0000313" key="1">
    <source>
        <dbReference type="EMBL" id="KAI3885072.1"/>
    </source>
</evidence>
<accession>A0AAD4SC72</accession>